<reference evidence="1" key="1">
    <citation type="submission" date="2020-07" db="EMBL/GenBank/DDBJ databases">
        <title>Huge and variable diversity of episymbiotic CPR bacteria and DPANN archaea in groundwater ecosystems.</title>
        <authorList>
            <person name="He C.Y."/>
            <person name="Keren R."/>
            <person name="Whittaker M."/>
            <person name="Farag I.F."/>
            <person name="Doudna J."/>
            <person name="Cate J.H.D."/>
            <person name="Banfield J.F."/>
        </authorList>
    </citation>
    <scope>NUCLEOTIDE SEQUENCE</scope>
    <source>
        <strain evidence="1">NC_groundwater_580_Pr5_B-0.1um_64_19</strain>
    </source>
</reference>
<organism evidence="1 2">
    <name type="scientific">Candidatus Korobacter versatilis</name>
    <dbReference type="NCBI Taxonomy" id="658062"/>
    <lineage>
        <taxon>Bacteria</taxon>
        <taxon>Pseudomonadati</taxon>
        <taxon>Acidobacteriota</taxon>
        <taxon>Terriglobia</taxon>
        <taxon>Terriglobales</taxon>
        <taxon>Candidatus Korobacteraceae</taxon>
        <taxon>Candidatus Korobacter</taxon>
    </lineage>
</organism>
<dbReference type="EMBL" id="JACPNR010000004">
    <property type="protein sequence ID" value="MBI2677824.1"/>
    <property type="molecule type" value="Genomic_DNA"/>
</dbReference>
<proteinExistence type="predicted"/>
<accession>A0A932A6X4</accession>
<protein>
    <submittedName>
        <fullName evidence="1">Uncharacterized protein</fullName>
    </submittedName>
</protein>
<dbReference type="AlphaFoldDB" id="A0A932A6X4"/>
<gene>
    <name evidence="1" type="ORF">HYX28_03490</name>
</gene>
<sequence>MLPGDIPTIVLTPSEHQPFTNAWRDAIGYVSGKNPVDTATATVDQIWEAAQKVYADYPGLLEAVRRFMNK</sequence>
<name>A0A932A6X4_9BACT</name>
<comment type="caution">
    <text evidence="1">The sequence shown here is derived from an EMBL/GenBank/DDBJ whole genome shotgun (WGS) entry which is preliminary data.</text>
</comment>
<evidence type="ECO:0000313" key="1">
    <source>
        <dbReference type="EMBL" id="MBI2677824.1"/>
    </source>
</evidence>
<dbReference type="Proteomes" id="UP000779809">
    <property type="component" value="Unassembled WGS sequence"/>
</dbReference>
<evidence type="ECO:0000313" key="2">
    <source>
        <dbReference type="Proteomes" id="UP000779809"/>
    </source>
</evidence>